<dbReference type="RefSeq" id="WP_108372024.1">
    <property type="nucleotide sequence ID" value="NZ_CP028811.1"/>
</dbReference>
<dbReference type="GO" id="GO:0003677">
    <property type="term" value="F:DNA binding"/>
    <property type="evidence" value="ECO:0007669"/>
    <property type="project" value="InterPro"/>
</dbReference>
<evidence type="ECO:0000256" key="2">
    <source>
        <dbReference type="ARBA" id="ARBA00022705"/>
    </source>
</evidence>
<protein>
    <submittedName>
        <fullName evidence="3">Uncharacterized protein</fullName>
    </submittedName>
</protein>
<dbReference type="Pfam" id="PF01446">
    <property type="entry name" value="Rep_1"/>
    <property type="match status" value="1"/>
</dbReference>
<dbReference type="KEGG" id="fmg:HYN48_11985"/>
<evidence type="ECO:0000313" key="3">
    <source>
        <dbReference type="EMBL" id="AWA30743.1"/>
    </source>
</evidence>
<dbReference type="AlphaFoldDB" id="A0A2S0RG49"/>
<reference evidence="3 4" key="1">
    <citation type="submission" date="2018-04" db="EMBL/GenBank/DDBJ databases">
        <title>Genome sequencing of Flavobacterium sp. HYN0048.</title>
        <authorList>
            <person name="Yi H."/>
            <person name="Baek C."/>
        </authorList>
    </citation>
    <scope>NUCLEOTIDE SEQUENCE [LARGE SCALE GENOMIC DNA]</scope>
    <source>
        <strain evidence="3 4">HYN0048</strain>
    </source>
</reference>
<dbReference type="GO" id="GO:0006260">
    <property type="term" value="P:DNA replication"/>
    <property type="evidence" value="ECO:0007669"/>
    <property type="project" value="UniProtKB-KW"/>
</dbReference>
<dbReference type="Proteomes" id="UP000244193">
    <property type="component" value="Chromosome"/>
</dbReference>
<comment type="similarity">
    <text evidence="1">Belongs to the Gram-positive plasmids replication protein type 1 family.</text>
</comment>
<evidence type="ECO:0000256" key="1">
    <source>
        <dbReference type="ARBA" id="ARBA00008909"/>
    </source>
</evidence>
<dbReference type="EMBL" id="CP028811">
    <property type="protein sequence ID" value="AWA30743.1"/>
    <property type="molecule type" value="Genomic_DNA"/>
</dbReference>
<organism evidence="3 4">
    <name type="scientific">Flavobacterium magnum</name>
    <dbReference type="NCBI Taxonomy" id="2162713"/>
    <lineage>
        <taxon>Bacteria</taxon>
        <taxon>Pseudomonadati</taxon>
        <taxon>Bacteroidota</taxon>
        <taxon>Flavobacteriia</taxon>
        <taxon>Flavobacteriales</taxon>
        <taxon>Flavobacteriaceae</taxon>
        <taxon>Flavobacterium</taxon>
    </lineage>
</organism>
<evidence type="ECO:0000313" key="4">
    <source>
        <dbReference type="Proteomes" id="UP000244193"/>
    </source>
</evidence>
<dbReference type="InterPro" id="IPR000989">
    <property type="entry name" value="Rep"/>
</dbReference>
<sequence>MGQKPVFISGNGSDLSNDEVLKGRAKRKFITQNMMLSLMDVAKEKGDNEKQKSYWNSYYCQNRVTSVDGRLYGNYCKNRFCTLCCSIRKAEIINKYYPVIEQWEQPYFVTLTVKACSATRLRVMVKKVMQGFQRIKDRHKKNYLRGKGIKLIGVKSLECNFNPTKKTYNPHLHLIVANKKMAEILIQDWLKLWTPKFAQRQAQDMREIFNAETG</sequence>
<keyword evidence="2" id="KW-0235">DNA replication</keyword>
<accession>A0A2S0RG49</accession>
<dbReference type="OrthoDB" id="1325232at2"/>
<name>A0A2S0RG49_9FLAO</name>
<keyword evidence="4" id="KW-1185">Reference proteome</keyword>
<proteinExistence type="inferred from homology"/>
<gene>
    <name evidence="3" type="ORF">HYN48_11985</name>
</gene>